<evidence type="ECO:0000256" key="6">
    <source>
        <dbReference type="ARBA" id="ARBA00022827"/>
    </source>
</evidence>
<evidence type="ECO:0000256" key="7">
    <source>
        <dbReference type="ARBA" id="ARBA00023002"/>
    </source>
</evidence>
<dbReference type="CDD" id="cd00537">
    <property type="entry name" value="MTHFR"/>
    <property type="match status" value="1"/>
</dbReference>
<dbReference type="Gene3D" id="3.20.20.220">
    <property type="match status" value="1"/>
</dbReference>
<organism evidence="13 14">
    <name type="scientific">Lutispora thermophila DSM 19022</name>
    <dbReference type="NCBI Taxonomy" id="1122184"/>
    <lineage>
        <taxon>Bacteria</taxon>
        <taxon>Bacillati</taxon>
        <taxon>Bacillota</taxon>
        <taxon>Clostridia</taxon>
        <taxon>Lutisporales</taxon>
        <taxon>Lutisporaceae</taxon>
        <taxon>Lutispora</taxon>
    </lineage>
</organism>
<evidence type="ECO:0000313" key="14">
    <source>
        <dbReference type="Proteomes" id="UP000184442"/>
    </source>
</evidence>
<dbReference type="EC" id="1.5.1.54" evidence="12"/>
<keyword evidence="6 12" id="KW-0274">FAD</keyword>
<keyword evidence="7 12" id="KW-0560">Oxidoreductase</keyword>
<dbReference type="PANTHER" id="PTHR45754">
    <property type="entry name" value="METHYLENETETRAHYDROFOLATE REDUCTASE"/>
    <property type="match status" value="1"/>
</dbReference>
<dbReference type="SUPFAM" id="SSF51730">
    <property type="entry name" value="FAD-linked oxidoreductase"/>
    <property type="match status" value="1"/>
</dbReference>
<evidence type="ECO:0000256" key="9">
    <source>
        <dbReference type="ARBA" id="ARBA00023167"/>
    </source>
</evidence>
<evidence type="ECO:0000256" key="12">
    <source>
        <dbReference type="RuleBase" id="RU003862"/>
    </source>
</evidence>
<evidence type="ECO:0000256" key="5">
    <source>
        <dbReference type="ARBA" id="ARBA00022630"/>
    </source>
</evidence>
<dbReference type="InterPro" id="IPR003171">
    <property type="entry name" value="Mehydrof_redctse-like"/>
</dbReference>
<evidence type="ECO:0000256" key="11">
    <source>
        <dbReference type="ARBA" id="ARBA00048628"/>
    </source>
</evidence>
<evidence type="ECO:0000313" key="13">
    <source>
        <dbReference type="EMBL" id="SHI84519.1"/>
    </source>
</evidence>
<dbReference type="NCBIfam" id="TIGR00676">
    <property type="entry name" value="fadh2"/>
    <property type="match status" value="1"/>
</dbReference>
<name>A0A1M6EGK6_9FIRM</name>
<keyword evidence="9" id="KW-0486">Methionine biosynthesis</keyword>
<dbReference type="GO" id="GO:0106312">
    <property type="term" value="F:methylenetetrahydrofolate reductase (NADH) activity"/>
    <property type="evidence" value="ECO:0007669"/>
    <property type="project" value="UniProtKB-EC"/>
</dbReference>
<comment type="pathway">
    <text evidence="10">Amino-acid biosynthesis; L-methionine biosynthesis via de novo pathway.</text>
</comment>
<evidence type="ECO:0000256" key="3">
    <source>
        <dbReference type="ARBA" id="ARBA00006743"/>
    </source>
</evidence>
<evidence type="ECO:0000256" key="8">
    <source>
        <dbReference type="ARBA" id="ARBA00023027"/>
    </source>
</evidence>
<keyword evidence="5 12" id="KW-0285">Flavoprotein</keyword>
<evidence type="ECO:0000256" key="4">
    <source>
        <dbReference type="ARBA" id="ARBA00022605"/>
    </source>
</evidence>
<keyword evidence="8" id="KW-0520">NAD</keyword>
<keyword evidence="14" id="KW-1185">Reference proteome</keyword>
<comment type="catalytic activity">
    <reaction evidence="11">
        <text>(6S)-5-methyl-5,6,7,8-tetrahydrofolate + NAD(+) = (6R)-5,10-methylene-5,6,7,8-tetrahydrofolate + NADH + H(+)</text>
        <dbReference type="Rhea" id="RHEA:19821"/>
        <dbReference type="ChEBI" id="CHEBI:15378"/>
        <dbReference type="ChEBI" id="CHEBI:15636"/>
        <dbReference type="ChEBI" id="CHEBI:18608"/>
        <dbReference type="ChEBI" id="CHEBI:57540"/>
        <dbReference type="ChEBI" id="CHEBI:57945"/>
        <dbReference type="EC" id="1.5.1.54"/>
    </reaction>
    <physiologicalReaction direction="right-to-left" evidence="11">
        <dbReference type="Rhea" id="RHEA:19823"/>
    </physiologicalReaction>
</comment>
<accession>A0A1M6EGK6</accession>
<dbReference type="STRING" id="1122184.SAMN02745176_01551"/>
<comment type="pathway">
    <text evidence="2 12">One-carbon metabolism; tetrahydrofolate interconversion.</text>
</comment>
<dbReference type="GO" id="GO:0035999">
    <property type="term" value="P:tetrahydrofolate interconversion"/>
    <property type="evidence" value="ECO:0007669"/>
    <property type="project" value="UniProtKB-UniPathway"/>
</dbReference>
<dbReference type="GO" id="GO:0009086">
    <property type="term" value="P:methionine biosynthetic process"/>
    <property type="evidence" value="ECO:0007669"/>
    <property type="project" value="UniProtKB-KW"/>
</dbReference>
<protein>
    <recommendedName>
        <fullName evidence="12">Methylenetetrahydrofolate reductase</fullName>
        <ecNumber evidence="12">1.5.1.54</ecNumber>
    </recommendedName>
</protein>
<dbReference type="GO" id="GO:0071949">
    <property type="term" value="F:FAD binding"/>
    <property type="evidence" value="ECO:0007669"/>
    <property type="project" value="TreeGrafter"/>
</dbReference>
<dbReference type="PANTHER" id="PTHR45754:SF3">
    <property type="entry name" value="METHYLENETETRAHYDROFOLATE REDUCTASE (NADPH)"/>
    <property type="match status" value="1"/>
</dbReference>
<evidence type="ECO:0000256" key="10">
    <source>
        <dbReference type="ARBA" id="ARBA00034478"/>
    </source>
</evidence>
<dbReference type="EMBL" id="FQZS01000009">
    <property type="protein sequence ID" value="SHI84519.1"/>
    <property type="molecule type" value="Genomic_DNA"/>
</dbReference>
<evidence type="ECO:0000256" key="2">
    <source>
        <dbReference type="ARBA" id="ARBA00004777"/>
    </source>
</evidence>
<keyword evidence="4" id="KW-0028">Amino-acid biosynthesis</keyword>
<gene>
    <name evidence="13" type="ORF">SAMN02745176_01551</name>
</gene>
<dbReference type="AlphaFoldDB" id="A0A1M6EGK6"/>
<reference evidence="13 14" key="1">
    <citation type="submission" date="2016-11" db="EMBL/GenBank/DDBJ databases">
        <authorList>
            <person name="Jaros S."/>
            <person name="Januszkiewicz K."/>
            <person name="Wedrychowicz H."/>
        </authorList>
    </citation>
    <scope>NUCLEOTIDE SEQUENCE [LARGE SCALE GENOMIC DNA]</scope>
    <source>
        <strain evidence="13 14">DSM 19022</strain>
    </source>
</reference>
<evidence type="ECO:0000256" key="1">
    <source>
        <dbReference type="ARBA" id="ARBA00001974"/>
    </source>
</evidence>
<dbReference type="UniPathway" id="UPA00193"/>
<dbReference type="GO" id="GO:0005829">
    <property type="term" value="C:cytosol"/>
    <property type="evidence" value="ECO:0007669"/>
    <property type="project" value="InterPro"/>
</dbReference>
<comment type="similarity">
    <text evidence="3 12">Belongs to the methylenetetrahydrofolate reductase family.</text>
</comment>
<dbReference type="InterPro" id="IPR029041">
    <property type="entry name" value="FAD-linked_oxidoreductase-like"/>
</dbReference>
<sequence length="320" mass="36103">MTIGNEMLPSHYISRQVHERRIKLKIKYLFRKKPVISLEIFPPKPESPIDTVLETVDALSALRPDFMSVTYGAAGSTKGPTVQIADIIKNKYGIEALAHVTCINSTKYEIDGILHQLKKSNIENILALRGDKPKDEIYAARKHKEYEYASDLIAHIKSLGNFCIGAACYPEIHLEAESREADLLNLKRKVDLGADFLITQLFLDNNFYYDFMEKISVMDISVPISVGIMPVINKKQIERITSLCGASIPAKFRRILDRYENNPEALKEAGIAYATEQIIDLLSSGVDGIHLYTMNKPEIAIKILGQISNIRRHLKNLNYA</sequence>
<comment type="cofactor">
    <cofactor evidence="1 12">
        <name>FAD</name>
        <dbReference type="ChEBI" id="CHEBI:57692"/>
    </cofactor>
</comment>
<proteinExistence type="inferred from homology"/>
<dbReference type="Proteomes" id="UP000184442">
    <property type="component" value="Unassembled WGS sequence"/>
</dbReference>
<dbReference type="InterPro" id="IPR004620">
    <property type="entry name" value="MTHF_reductase_bac"/>
</dbReference>
<dbReference type="Pfam" id="PF02219">
    <property type="entry name" value="MTHFR"/>
    <property type="match status" value="1"/>
</dbReference>